<dbReference type="PANTHER" id="PTHR33993">
    <property type="entry name" value="GLYOXALASE-RELATED"/>
    <property type="match status" value="1"/>
</dbReference>
<keyword evidence="3" id="KW-1185">Reference proteome</keyword>
<dbReference type="AlphaFoldDB" id="A0A931NBD5"/>
<dbReference type="PANTHER" id="PTHR33993:SF14">
    <property type="entry name" value="GB|AAF24581.1"/>
    <property type="match status" value="1"/>
</dbReference>
<reference evidence="2" key="1">
    <citation type="submission" date="2020-12" db="EMBL/GenBank/DDBJ databases">
        <title>The genome sequence of Inhella sp. 4Y17.</title>
        <authorList>
            <person name="Liu Y."/>
        </authorList>
    </citation>
    <scope>NUCLEOTIDE SEQUENCE</scope>
    <source>
        <strain evidence="2">4Y10</strain>
    </source>
</reference>
<dbReference type="CDD" id="cd07247">
    <property type="entry name" value="SgaA_N_like"/>
    <property type="match status" value="1"/>
</dbReference>
<dbReference type="InterPro" id="IPR052164">
    <property type="entry name" value="Anthracycline_SecMetBiosynth"/>
</dbReference>
<evidence type="ECO:0000259" key="1">
    <source>
        <dbReference type="PROSITE" id="PS51819"/>
    </source>
</evidence>
<comment type="caution">
    <text evidence="2">The sequence shown here is derived from an EMBL/GenBank/DDBJ whole genome shotgun (WGS) entry which is preliminary data.</text>
</comment>
<evidence type="ECO:0000313" key="2">
    <source>
        <dbReference type="EMBL" id="MBH9553458.1"/>
    </source>
</evidence>
<dbReference type="RefSeq" id="WP_198101075.1">
    <property type="nucleotide sequence ID" value="NZ_JAEDAL010000005.1"/>
</dbReference>
<name>A0A931NBD5_9BURK</name>
<dbReference type="EMBL" id="JAEDAL010000005">
    <property type="protein sequence ID" value="MBH9553458.1"/>
    <property type="molecule type" value="Genomic_DNA"/>
</dbReference>
<dbReference type="Pfam" id="PF00903">
    <property type="entry name" value="Glyoxalase"/>
    <property type="match status" value="1"/>
</dbReference>
<dbReference type="InterPro" id="IPR004360">
    <property type="entry name" value="Glyas_Fos-R_dOase_dom"/>
</dbReference>
<dbReference type="Gene3D" id="3.10.180.10">
    <property type="entry name" value="2,3-Dihydroxybiphenyl 1,2-Dioxygenase, domain 1"/>
    <property type="match status" value="1"/>
</dbReference>
<evidence type="ECO:0000313" key="3">
    <source>
        <dbReference type="Proteomes" id="UP000620139"/>
    </source>
</evidence>
<protein>
    <submittedName>
        <fullName evidence="2">VOC family protein</fullName>
    </submittedName>
</protein>
<dbReference type="SUPFAM" id="SSF54593">
    <property type="entry name" value="Glyoxalase/Bleomycin resistance protein/Dihydroxybiphenyl dioxygenase"/>
    <property type="match status" value="1"/>
</dbReference>
<organism evidence="2 3">
    <name type="scientific">Inhella gelatinilytica</name>
    <dbReference type="NCBI Taxonomy" id="2795030"/>
    <lineage>
        <taxon>Bacteria</taxon>
        <taxon>Pseudomonadati</taxon>
        <taxon>Pseudomonadota</taxon>
        <taxon>Betaproteobacteria</taxon>
        <taxon>Burkholderiales</taxon>
        <taxon>Sphaerotilaceae</taxon>
        <taxon>Inhella</taxon>
    </lineage>
</organism>
<dbReference type="InterPro" id="IPR029068">
    <property type="entry name" value="Glyas_Bleomycin-R_OHBP_Dase"/>
</dbReference>
<feature type="domain" description="VOC" evidence="1">
    <location>
        <begin position="13"/>
        <end position="128"/>
    </location>
</feature>
<sequence>MKDFKDIYATPGAFSWNELTTPNPAAACEFYGGLLGWTFQTLDMGSGPYHLIQVGEAPIGGLMAPQPGCEDMPPSWGTYVTVADADATAAQAEKLGGKVLAPPFDIPNVGRMAVLQDPQGAVFQVIAYSPQS</sequence>
<dbReference type="InterPro" id="IPR037523">
    <property type="entry name" value="VOC_core"/>
</dbReference>
<accession>A0A931NBD5</accession>
<dbReference type="PROSITE" id="PS51819">
    <property type="entry name" value="VOC"/>
    <property type="match status" value="1"/>
</dbReference>
<dbReference type="Proteomes" id="UP000620139">
    <property type="component" value="Unassembled WGS sequence"/>
</dbReference>
<gene>
    <name evidence="2" type="ORF">I7X43_11450</name>
</gene>
<proteinExistence type="predicted"/>